<gene>
    <name evidence="1" type="ORF">DILT_LOCUS11673</name>
</gene>
<keyword evidence="2" id="KW-1185">Reference proteome</keyword>
<dbReference type="Proteomes" id="UP000281553">
    <property type="component" value="Unassembled WGS sequence"/>
</dbReference>
<evidence type="ECO:0000313" key="2">
    <source>
        <dbReference type="Proteomes" id="UP000281553"/>
    </source>
</evidence>
<protein>
    <submittedName>
        <fullName evidence="1">Uncharacterized protein</fullName>
    </submittedName>
</protein>
<sequence length="104" mass="11532">MEALDLVSSRASAHLHAKITSLENREFPRSTTKREDMSISSLTSEGGVLEKIWQTLQADESQSEEEHGAVENIMANLNLLDSVCPAAAIQQVKYPCLIAFRFLL</sequence>
<reference evidence="1 2" key="1">
    <citation type="submission" date="2018-11" db="EMBL/GenBank/DDBJ databases">
        <authorList>
            <consortium name="Pathogen Informatics"/>
        </authorList>
    </citation>
    <scope>NUCLEOTIDE SEQUENCE [LARGE SCALE GENOMIC DNA]</scope>
</reference>
<dbReference type="EMBL" id="UYRU01063792">
    <property type="protein sequence ID" value="VDN15842.1"/>
    <property type="molecule type" value="Genomic_DNA"/>
</dbReference>
<name>A0A3P7P6Y0_DIBLA</name>
<dbReference type="AlphaFoldDB" id="A0A3P7P6Y0"/>
<proteinExistence type="predicted"/>
<evidence type="ECO:0000313" key="1">
    <source>
        <dbReference type="EMBL" id="VDN15842.1"/>
    </source>
</evidence>
<accession>A0A3P7P6Y0</accession>
<organism evidence="1 2">
    <name type="scientific">Dibothriocephalus latus</name>
    <name type="common">Fish tapeworm</name>
    <name type="synonym">Diphyllobothrium latum</name>
    <dbReference type="NCBI Taxonomy" id="60516"/>
    <lineage>
        <taxon>Eukaryota</taxon>
        <taxon>Metazoa</taxon>
        <taxon>Spiralia</taxon>
        <taxon>Lophotrochozoa</taxon>
        <taxon>Platyhelminthes</taxon>
        <taxon>Cestoda</taxon>
        <taxon>Eucestoda</taxon>
        <taxon>Diphyllobothriidea</taxon>
        <taxon>Diphyllobothriidae</taxon>
        <taxon>Dibothriocephalus</taxon>
    </lineage>
</organism>